<accession>A0A397TDU9</accession>
<evidence type="ECO:0000313" key="1">
    <source>
        <dbReference type="EMBL" id="RIA96328.1"/>
    </source>
</evidence>
<name>A0A397TDU9_9GLOM</name>
<dbReference type="AlphaFoldDB" id="A0A397TDU9"/>
<reference evidence="1 2" key="1">
    <citation type="submission" date="2018-06" db="EMBL/GenBank/DDBJ databases">
        <title>Comparative genomics reveals the genomic features of Rhizophagus irregularis, R. cerebriforme, R. diaphanum and Gigaspora rosea, and their symbiotic lifestyle signature.</title>
        <authorList>
            <person name="Morin E."/>
            <person name="San Clemente H."/>
            <person name="Chen E.C.H."/>
            <person name="De La Providencia I."/>
            <person name="Hainaut M."/>
            <person name="Kuo A."/>
            <person name="Kohler A."/>
            <person name="Murat C."/>
            <person name="Tang N."/>
            <person name="Roy S."/>
            <person name="Loubradou J."/>
            <person name="Henrissat B."/>
            <person name="Grigoriev I.V."/>
            <person name="Corradi N."/>
            <person name="Roux C."/>
            <person name="Martin F.M."/>
        </authorList>
    </citation>
    <scope>NUCLEOTIDE SEQUENCE [LARGE SCALE GENOMIC DNA]</scope>
    <source>
        <strain evidence="1 2">DAOM 227022</strain>
    </source>
</reference>
<protein>
    <submittedName>
        <fullName evidence="1">Uncharacterized protein</fullName>
    </submittedName>
</protein>
<comment type="caution">
    <text evidence="1">The sequence shown here is derived from an EMBL/GenBank/DDBJ whole genome shotgun (WGS) entry which is preliminary data.</text>
</comment>
<proteinExistence type="predicted"/>
<organism evidence="1 2">
    <name type="scientific">Glomus cerebriforme</name>
    <dbReference type="NCBI Taxonomy" id="658196"/>
    <lineage>
        <taxon>Eukaryota</taxon>
        <taxon>Fungi</taxon>
        <taxon>Fungi incertae sedis</taxon>
        <taxon>Mucoromycota</taxon>
        <taxon>Glomeromycotina</taxon>
        <taxon>Glomeromycetes</taxon>
        <taxon>Glomerales</taxon>
        <taxon>Glomeraceae</taxon>
        <taxon>Glomus</taxon>
    </lineage>
</organism>
<dbReference type="OrthoDB" id="2439103at2759"/>
<sequence>MNTHLSTKIYNFLVSAEEEHITVLYQHLFSAVNWVPIYELTWKVPLGSQVIVDDSDIVKKLSKQLRENFMRLAQNMVPTTFLIFIRKKCNKFVRDFASCDSNKLPQVFLHDERCVSVRALLAQIGENVQKDVLILLEQKIKDDAVKIWYEINDRMYWVYKGQRSEKDEFGIVRLQVAGSML</sequence>
<evidence type="ECO:0000313" key="2">
    <source>
        <dbReference type="Proteomes" id="UP000265703"/>
    </source>
</evidence>
<gene>
    <name evidence="1" type="ORF">C1645_733331</name>
</gene>
<dbReference type="EMBL" id="QKYT01000046">
    <property type="protein sequence ID" value="RIA96328.1"/>
    <property type="molecule type" value="Genomic_DNA"/>
</dbReference>
<dbReference type="Proteomes" id="UP000265703">
    <property type="component" value="Unassembled WGS sequence"/>
</dbReference>
<keyword evidence="2" id="KW-1185">Reference proteome</keyword>